<keyword evidence="2" id="KW-0902">Two-component regulatory system</keyword>
<evidence type="ECO:0000259" key="6">
    <source>
        <dbReference type="PROSITE" id="PS50110"/>
    </source>
</evidence>
<dbReference type="CDD" id="cd00383">
    <property type="entry name" value="trans_reg_C"/>
    <property type="match status" value="1"/>
</dbReference>
<protein>
    <submittedName>
        <fullName evidence="8">Response regulator transcription factor</fullName>
    </submittedName>
</protein>
<evidence type="ECO:0000256" key="1">
    <source>
        <dbReference type="ARBA" id="ARBA00022553"/>
    </source>
</evidence>
<feature type="domain" description="Response regulatory" evidence="6">
    <location>
        <begin position="2"/>
        <end position="117"/>
    </location>
</feature>
<dbReference type="InterPro" id="IPR016032">
    <property type="entry name" value="Sig_transdc_resp-reg_C-effctor"/>
</dbReference>
<dbReference type="CDD" id="cd17574">
    <property type="entry name" value="REC_OmpR"/>
    <property type="match status" value="1"/>
</dbReference>
<dbReference type="Pfam" id="PF00072">
    <property type="entry name" value="Response_reg"/>
    <property type="match status" value="1"/>
</dbReference>
<dbReference type="SMART" id="SM00862">
    <property type="entry name" value="Trans_reg_C"/>
    <property type="match status" value="1"/>
</dbReference>
<name>A0ABV7TSR6_9NEIS</name>
<dbReference type="EMBL" id="JBHRYH010000012">
    <property type="protein sequence ID" value="MFC3625754.1"/>
    <property type="molecule type" value="Genomic_DNA"/>
</dbReference>
<dbReference type="SMART" id="SM00448">
    <property type="entry name" value="REC"/>
    <property type="match status" value="1"/>
</dbReference>
<dbReference type="PANTHER" id="PTHR48111">
    <property type="entry name" value="REGULATOR OF RPOS"/>
    <property type="match status" value="1"/>
</dbReference>
<sequence length="238" mass="27375">MRVATLDDDQDQLELTKYTLKAIGHECHTFTTGKDLTRHLSRDNFDLIILDWNLPDTRGPEVVKWIRSYVKERVPILFLTVRDDEAAIVEGLSAGADDFMVKPMRIGELTARVTALLRRVYPKQTAGEKKWGIYYFNAATCTVEIDGEPVVLKQKEFELALFLFRNMGRLLSRQYLLDSLWTATNPTGTDLMSRSLDTHISRVRNLLRLRPENGYKLSSVYGQGYRLETLVEESRELS</sequence>
<keyword evidence="9" id="KW-1185">Reference proteome</keyword>
<feature type="DNA-binding region" description="OmpR/PhoB-type" evidence="5">
    <location>
        <begin position="126"/>
        <end position="229"/>
    </location>
</feature>
<dbReference type="SUPFAM" id="SSF52172">
    <property type="entry name" value="CheY-like"/>
    <property type="match status" value="1"/>
</dbReference>
<dbReference type="PROSITE" id="PS51755">
    <property type="entry name" value="OMPR_PHOB"/>
    <property type="match status" value="1"/>
</dbReference>
<dbReference type="SUPFAM" id="SSF46894">
    <property type="entry name" value="C-terminal effector domain of the bipartite response regulators"/>
    <property type="match status" value="1"/>
</dbReference>
<feature type="modified residue" description="4-aspartylphosphate" evidence="4">
    <location>
        <position position="51"/>
    </location>
</feature>
<dbReference type="Gene3D" id="1.10.10.10">
    <property type="entry name" value="Winged helix-like DNA-binding domain superfamily/Winged helix DNA-binding domain"/>
    <property type="match status" value="1"/>
</dbReference>
<dbReference type="InterPro" id="IPR011006">
    <property type="entry name" value="CheY-like_superfamily"/>
</dbReference>
<dbReference type="InterPro" id="IPR001867">
    <property type="entry name" value="OmpR/PhoB-type_DNA-bd"/>
</dbReference>
<reference evidence="9" key="1">
    <citation type="journal article" date="2019" name="Int. J. Syst. Evol. Microbiol.">
        <title>The Global Catalogue of Microorganisms (GCM) 10K type strain sequencing project: providing services to taxonomists for standard genome sequencing and annotation.</title>
        <authorList>
            <consortium name="The Broad Institute Genomics Platform"/>
            <consortium name="The Broad Institute Genome Sequencing Center for Infectious Disease"/>
            <person name="Wu L."/>
            <person name="Ma J."/>
        </authorList>
    </citation>
    <scope>NUCLEOTIDE SEQUENCE [LARGE SCALE GENOMIC DNA]</scope>
    <source>
        <strain evidence="9">KCTC 42195</strain>
    </source>
</reference>
<dbReference type="PROSITE" id="PS50110">
    <property type="entry name" value="RESPONSE_REGULATORY"/>
    <property type="match status" value="1"/>
</dbReference>
<evidence type="ECO:0000256" key="4">
    <source>
        <dbReference type="PROSITE-ProRule" id="PRU00169"/>
    </source>
</evidence>
<dbReference type="PANTHER" id="PTHR48111:SF40">
    <property type="entry name" value="PHOSPHATE REGULON TRANSCRIPTIONAL REGULATORY PROTEIN PHOB"/>
    <property type="match status" value="1"/>
</dbReference>
<dbReference type="Pfam" id="PF00486">
    <property type="entry name" value="Trans_reg_C"/>
    <property type="match status" value="1"/>
</dbReference>
<dbReference type="InterPro" id="IPR001789">
    <property type="entry name" value="Sig_transdc_resp-reg_receiver"/>
</dbReference>
<comment type="caution">
    <text evidence="8">The sequence shown here is derived from an EMBL/GenBank/DDBJ whole genome shotgun (WGS) entry which is preliminary data.</text>
</comment>
<evidence type="ECO:0000313" key="9">
    <source>
        <dbReference type="Proteomes" id="UP001595636"/>
    </source>
</evidence>
<keyword evidence="1 4" id="KW-0597">Phosphoprotein</keyword>
<organism evidence="8 9">
    <name type="scientific">Vogesella amnigena</name>
    <dbReference type="NCBI Taxonomy" id="1507449"/>
    <lineage>
        <taxon>Bacteria</taxon>
        <taxon>Pseudomonadati</taxon>
        <taxon>Pseudomonadota</taxon>
        <taxon>Betaproteobacteria</taxon>
        <taxon>Neisseriales</taxon>
        <taxon>Chromobacteriaceae</taxon>
        <taxon>Vogesella</taxon>
    </lineage>
</organism>
<dbReference type="InterPro" id="IPR039420">
    <property type="entry name" value="WalR-like"/>
</dbReference>
<evidence type="ECO:0000259" key="7">
    <source>
        <dbReference type="PROSITE" id="PS51755"/>
    </source>
</evidence>
<dbReference type="Proteomes" id="UP001595636">
    <property type="component" value="Unassembled WGS sequence"/>
</dbReference>
<dbReference type="Gene3D" id="3.40.50.2300">
    <property type="match status" value="1"/>
</dbReference>
<dbReference type="InterPro" id="IPR036388">
    <property type="entry name" value="WH-like_DNA-bd_sf"/>
</dbReference>
<accession>A0ABV7TSR6</accession>
<gene>
    <name evidence="8" type="ORF">ACFOKJ_06285</name>
</gene>
<feature type="domain" description="OmpR/PhoB-type" evidence="7">
    <location>
        <begin position="126"/>
        <end position="229"/>
    </location>
</feature>
<evidence type="ECO:0000256" key="5">
    <source>
        <dbReference type="PROSITE-ProRule" id="PRU01091"/>
    </source>
</evidence>
<keyword evidence="3 5" id="KW-0238">DNA-binding</keyword>
<dbReference type="Gene3D" id="6.10.250.690">
    <property type="match status" value="1"/>
</dbReference>
<evidence type="ECO:0000256" key="2">
    <source>
        <dbReference type="ARBA" id="ARBA00023012"/>
    </source>
</evidence>
<proteinExistence type="predicted"/>
<dbReference type="RefSeq" id="WP_390277580.1">
    <property type="nucleotide sequence ID" value="NZ_JBHRYH010000012.1"/>
</dbReference>
<evidence type="ECO:0000256" key="3">
    <source>
        <dbReference type="ARBA" id="ARBA00023125"/>
    </source>
</evidence>
<evidence type="ECO:0000313" key="8">
    <source>
        <dbReference type="EMBL" id="MFC3625754.1"/>
    </source>
</evidence>